<feature type="domain" description="EamA" evidence="7">
    <location>
        <begin position="170"/>
        <end position="303"/>
    </location>
</feature>
<feature type="transmembrane region" description="Helical" evidence="6">
    <location>
        <begin position="112"/>
        <end position="132"/>
    </location>
</feature>
<protein>
    <submittedName>
        <fullName evidence="8">Integral membrane protein duf6, putative</fullName>
    </submittedName>
</protein>
<gene>
    <name evidence="8" type="ordered locus">KNP414_07863</name>
</gene>
<evidence type="ECO:0000259" key="7">
    <source>
        <dbReference type="Pfam" id="PF00892"/>
    </source>
</evidence>
<evidence type="ECO:0000256" key="5">
    <source>
        <dbReference type="ARBA" id="ARBA00023136"/>
    </source>
</evidence>
<feature type="transmembrane region" description="Helical" evidence="6">
    <location>
        <begin position="144"/>
        <end position="163"/>
    </location>
</feature>
<dbReference type="PANTHER" id="PTHR32322">
    <property type="entry name" value="INNER MEMBRANE TRANSPORTER"/>
    <property type="match status" value="1"/>
</dbReference>
<comment type="subcellular location">
    <subcellularLocation>
        <location evidence="1">Endomembrane system</location>
        <topology evidence="1">Multi-pass membrane protein</topology>
    </subcellularLocation>
</comment>
<dbReference type="InterPro" id="IPR000620">
    <property type="entry name" value="EamA_dom"/>
</dbReference>
<sequence length="326" mass="34435">MQQMKHRPGGTGWIRRWGGGQPAAHAAMAAAVALWGVSFLVIKVTVSEVPPVTMAAIRFLMASLLLSVLLRRMEPGAKVERADRRRMALAGLLGITVYFYCENKGMTLTTASNAALITAIIPILATGLDLALNRTRLSPVRSAGLLLAAAGTFLALTAGGQLASAPGHLLGNLFIACAMTAWVFYTLVNKALGSRYSGLLMTASQTRWGTLFLLPAALAEYRQWGMFSAGAWVNMAFLAVCCSAGCYFLYLYALQRLDVTVTTMYLNLVPVVGVVCGWLALGETVHPVQLAGGVLILAAIGIVQRSGREPAAGEEAGGGQGRPHTG</sequence>
<feature type="transmembrane region" description="Helical" evidence="6">
    <location>
        <begin position="231"/>
        <end position="252"/>
    </location>
</feature>
<dbReference type="SUPFAM" id="SSF103481">
    <property type="entry name" value="Multidrug resistance efflux transporter EmrE"/>
    <property type="match status" value="2"/>
</dbReference>
<feature type="transmembrane region" description="Helical" evidence="6">
    <location>
        <begin position="52"/>
        <end position="70"/>
    </location>
</feature>
<dbReference type="AlphaFoldDB" id="F8FIX0"/>
<evidence type="ECO:0000256" key="2">
    <source>
        <dbReference type="ARBA" id="ARBA00007362"/>
    </source>
</evidence>
<dbReference type="Pfam" id="PF00892">
    <property type="entry name" value="EamA"/>
    <property type="match status" value="2"/>
</dbReference>
<evidence type="ECO:0000313" key="9">
    <source>
        <dbReference type="Proteomes" id="UP000006620"/>
    </source>
</evidence>
<feature type="transmembrane region" description="Helical" evidence="6">
    <location>
        <begin position="199"/>
        <end position="219"/>
    </location>
</feature>
<dbReference type="GO" id="GO:0016020">
    <property type="term" value="C:membrane"/>
    <property type="evidence" value="ECO:0007669"/>
    <property type="project" value="UniProtKB-SubCell"/>
</dbReference>
<dbReference type="Proteomes" id="UP000006620">
    <property type="component" value="Chromosome"/>
</dbReference>
<evidence type="ECO:0000256" key="6">
    <source>
        <dbReference type="SAM" id="Phobius"/>
    </source>
</evidence>
<organism evidence="8 9">
    <name type="scientific">Paenibacillus mucilaginosus (strain KNP414)</name>
    <dbReference type="NCBI Taxonomy" id="1036673"/>
    <lineage>
        <taxon>Bacteria</taxon>
        <taxon>Bacillati</taxon>
        <taxon>Bacillota</taxon>
        <taxon>Bacilli</taxon>
        <taxon>Bacillales</taxon>
        <taxon>Paenibacillaceae</taxon>
        <taxon>Paenibacillus</taxon>
    </lineage>
</organism>
<dbReference type="HOGENOM" id="CLU_033863_4_1_9"/>
<dbReference type="InterPro" id="IPR050638">
    <property type="entry name" value="AA-Vitamin_Transporters"/>
</dbReference>
<dbReference type="EMBL" id="CP002869">
    <property type="protein sequence ID" value="AEI46348.1"/>
    <property type="molecule type" value="Genomic_DNA"/>
</dbReference>
<comment type="similarity">
    <text evidence="2">Belongs to the EamA transporter family.</text>
</comment>
<dbReference type="KEGG" id="pms:KNP414_07863"/>
<evidence type="ECO:0000313" key="8">
    <source>
        <dbReference type="EMBL" id="AEI46348.1"/>
    </source>
</evidence>
<feature type="transmembrane region" description="Helical" evidence="6">
    <location>
        <begin position="23"/>
        <end position="46"/>
    </location>
</feature>
<dbReference type="PATRIC" id="fig|1036673.3.peg.7334"/>
<reference evidence="8 9" key="2">
    <citation type="journal article" date="2013" name="Genome Announc.">
        <title>Genome Sequence of Growth-Improving Paenibacillus mucilaginosus Strain KNP414.</title>
        <authorList>
            <person name="Lu J.J."/>
            <person name="Wang J.F."/>
            <person name="Hu X.F."/>
        </authorList>
    </citation>
    <scope>NUCLEOTIDE SEQUENCE [LARGE SCALE GENOMIC DNA]</scope>
    <source>
        <strain evidence="8 9">KNP414</strain>
    </source>
</reference>
<evidence type="ECO:0000256" key="1">
    <source>
        <dbReference type="ARBA" id="ARBA00004127"/>
    </source>
</evidence>
<reference evidence="9" key="1">
    <citation type="submission" date="2011-06" db="EMBL/GenBank/DDBJ databases">
        <title>Complete genome sequence of Paenibacillus mucilaginosus KNP414.</title>
        <authorList>
            <person name="Wang J."/>
            <person name="Hu S."/>
            <person name="Hu X."/>
            <person name="Zhang B."/>
            <person name="Dong D."/>
            <person name="Zhang S."/>
            <person name="Zhao K."/>
            <person name="Wu D."/>
        </authorList>
    </citation>
    <scope>NUCLEOTIDE SEQUENCE [LARGE SCALE GENOMIC DNA]</scope>
    <source>
        <strain evidence="9">KNP414</strain>
    </source>
</reference>
<proteinExistence type="inferred from homology"/>
<name>F8FIX0_PAEMK</name>
<dbReference type="InterPro" id="IPR037185">
    <property type="entry name" value="EmrE-like"/>
</dbReference>
<keyword evidence="5 6" id="KW-0472">Membrane</keyword>
<keyword evidence="3 6" id="KW-0812">Transmembrane</keyword>
<dbReference type="Gene3D" id="1.10.3730.20">
    <property type="match status" value="1"/>
</dbReference>
<feature type="domain" description="EamA" evidence="7">
    <location>
        <begin position="27"/>
        <end position="156"/>
    </location>
</feature>
<feature type="transmembrane region" description="Helical" evidence="6">
    <location>
        <begin position="287"/>
        <end position="303"/>
    </location>
</feature>
<evidence type="ECO:0000256" key="4">
    <source>
        <dbReference type="ARBA" id="ARBA00022989"/>
    </source>
</evidence>
<accession>F8FIX0</accession>
<feature type="transmembrane region" description="Helical" evidence="6">
    <location>
        <begin position="264"/>
        <end position="281"/>
    </location>
</feature>
<feature type="transmembrane region" description="Helical" evidence="6">
    <location>
        <begin position="169"/>
        <end position="187"/>
    </location>
</feature>
<feature type="transmembrane region" description="Helical" evidence="6">
    <location>
        <begin position="82"/>
        <end position="100"/>
    </location>
</feature>
<keyword evidence="4 6" id="KW-1133">Transmembrane helix</keyword>
<evidence type="ECO:0000256" key="3">
    <source>
        <dbReference type="ARBA" id="ARBA00022692"/>
    </source>
</evidence>
<dbReference type="PANTHER" id="PTHR32322:SF2">
    <property type="entry name" value="EAMA DOMAIN-CONTAINING PROTEIN"/>
    <property type="match status" value="1"/>
</dbReference>